<name>A0AAW2E0D3_9ROSI</name>
<keyword evidence="3" id="KW-1185">Reference proteome</keyword>
<dbReference type="AlphaFoldDB" id="A0AAW2E0D3"/>
<evidence type="ECO:0000313" key="3">
    <source>
        <dbReference type="Proteomes" id="UP001459277"/>
    </source>
</evidence>
<evidence type="ECO:0000256" key="1">
    <source>
        <dbReference type="SAM" id="MobiDB-lite"/>
    </source>
</evidence>
<reference evidence="2 3" key="1">
    <citation type="submission" date="2024-01" db="EMBL/GenBank/DDBJ databases">
        <title>A telomere-to-telomere, gap-free genome of sweet tea (Lithocarpus litseifolius).</title>
        <authorList>
            <person name="Zhou J."/>
        </authorList>
    </citation>
    <scope>NUCLEOTIDE SEQUENCE [LARGE SCALE GENOMIC DNA]</scope>
    <source>
        <strain evidence="2">Zhou-2022a</strain>
        <tissue evidence="2">Leaf</tissue>
    </source>
</reference>
<feature type="compositionally biased region" description="Polar residues" evidence="1">
    <location>
        <begin position="20"/>
        <end position="39"/>
    </location>
</feature>
<dbReference type="Proteomes" id="UP001459277">
    <property type="component" value="Unassembled WGS sequence"/>
</dbReference>
<gene>
    <name evidence="2" type="ORF">SO802_001535</name>
</gene>
<sequence length="256" mass="27501">MGSGEPDITGQPQEKDIENECQTSSTLVIDTEQESQSPKESFVEQGQVVIGGEHESQSPTVSSVDKSQVVIDSDHDSETPSVSSVDKSQEEIDGEDCQTPRVSNVSKFEMDIAGEQECQNPNAISAGVVISDRVFARFRRRTGNEQDSGLIRPDKVGELRVVFQPLRSLLVPIGDFGAERVGFVRVGFLFGFIVVEDLGDVESGVVVGLVIGLDFGLGFFEDAVGLHAPPTRVEVVAELVEVLLRGSEFTGSDGAT</sequence>
<dbReference type="EMBL" id="JAZDWU010000001">
    <property type="protein sequence ID" value="KAL0014466.1"/>
    <property type="molecule type" value="Genomic_DNA"/>
</dbReference>
<feature type="compositionally biased region" description="Polar residues" evidence="1">
    <location>
        <begin position="57"/>
        <end position="66"/>
    </location>
</feature>
<evidence type="ECO:0000313" key="2">
    <source>
        <dbReference type="EMBL" id="KAL0014466.1"/>
    </source>
</evidence>
<comment type="caution">
    <text evidence="2">The sequence shown here is derived from an EMBL/GenBank/DDBJ whole genome shotgun (WGS) entry which is preliminary data.</text>
</comment>
<protein>
    <submittedName>
        <fullName evidence="2">Uncharacterized protein</fullName>
    </submittedName>
</protein>
<feature type="region of interest" description="Disordered" evidence="1">
    <location>
        <begin position="1"/>
        <end position="98"/>
    </location>
</feature>
<accession>A0AAW2E0D3</accession>
<organism evidence="2 3">
    <name type="scientific">Lithocarpus litseifolius</name>
    <dbReference type="NCBI Taxonomy" id="425828"/>
    <lineage>
        <taxon>Eukaryota</taxon>
        <taxon>Viridiplantae</taxon>
        <taxon>Streptophyta</taxon>
        <taxon>Embryophyta</taxon>
        <taxon>Tracheophyta</taxon>
        <taxon>Spermatophyta</taxon>
        <taxon>Magnoliopsida</taxon>
        <taxon>eudicotyledons</taxon>
        <taxon>Gunneridae</taxon>
        <taxon>Pentapetalae</taxon>
        <taxon>rosids</taxon>
        <taxon>fabids</taxon>
        <taxon>Fagales</taxon>
        <taxon>Fagaceae</taxon>
        <taxon>Lithocarpus</taxon>
    </lineage>
</organism>
<proteinExistence type="predicted"/>